<protein>
    <recommendedName>
        <fullName evidence="2">RING-type E3 ubiquitin transferase</fullName>
        <ecNumber evidence="2">2.3.2.27</ecNumber>
    </recommendedName>
</protein>
<dbReference type="Gene3D" id="3.30.40.10">
    <property type="entry name" value="Zinc/RING finger domain, C3HC4 (zinc finger)"/>
    <property type="match status" value="1"/>
</dbReference>
<dbReference type="InterPro" id="IPR001841">
    <property type="entry name" value="Znf_RING"/>
</dbReference>
<evidence type="ECO:0000313" key="9">
    <source>
        <dbReference type="Proteomes" id="UP000594263"/>
    </source>
</evidence>
<dbReference type="GO" id="GO:0008270">
    <property type="term" value="F:zinc ion binding"/>
    <property type="evidence" value="ECO:0007669"/>
    <property type="project" value="UniProtKB-KW"/>
</dbReference>
<evidence type="ECO:0000256" key="3">
    <source>
        <dbReference type="ARBA" id="ARBA00022723"/>
    </source>
</evidence>
<comment type="catalytic activity">
    <reaction evidence="1">
        <text>S-ubiquitinyl-[E2 ubiquitin-conjugating enzyme]-L-cysteine + [acceptor protein]-L-lysine = [E2 ubiquitin-conjugating enzyme]-L-cysteine + N(6)-ubiquitinyl-[acceptor protein]-L-lysine.</text>
        <dbReference type="EC" id="2.3.2.27"/>
    </reaction>
</comment>
<evidence type="ECO:0000256" key="4">
    <source>
        <dbReference type="ARBA" id="ARBA00022771"/>
    </source>
</evidence>
<organism evidence="8 9">
    <name type="scientific">Kalanchoe fedtschenkoi</name>
    <name type="common">Lavender scallops</name>
    <name type="synonym">South American air plant</name>
    <dbReference type="NCBI Taxonomy" id="63787"/>
    <lineage>
        <taxon>Eukaryota</taxon>
        <taxon>Viridiplantae</taxon>
        <taxon>Streptophyta</taxon>
        <taxon>Embryophyta</taxon>
        <taxon>Tracheophyta</taxon>
        <taxon>Spermatophyta</taxon>
        <taxon>Magnoliopsida</taxon>
        <taxon>eudicotyledons</taxon>
        <taxon>Gunneridae</taxon>
        <taxon>Pentapetalae</taxon>
        <taxon>Saxifragales</taxon>
        <taxon>Crassulaceae</taxon>
        <taxon>Kalanchoe</taxon>
    </lineage>
</organism>
<dbReference type="AlphaFoldDB" id="A0A7N0VCS0"/>
<dbReference type="SMART" id="SM00184">
    <property type="entry name" value="RING"/>
    <property type="match status" value="1"/>
</dbReference>
<feature type="domain" description="RING-type" evidence="7">
    <location>
        <begin position="134"/>
        <end position="178"/>
    </location>
</feature>
<evidence type="ECO:0000256" key="1">
    <source>
        <dbReference type="ARBA" id="ARBA00000900"/>
    </source>
</evidence>
<dbReference type="GO" id="GO:0061630">
    <property type="term" value="F:ubiquitin protein ligase activity"/>
    <property type="evidence" value="ECO:0007669"/>
    <property type="project" value="UniProtKB-EC"/>
</dbReference>
<keyword evidence="3" id="KW-0479">Metal-binding</keyword>
<accession>A0A7N0VCS0</accession>
<dbReference type="PANTHER" id="PTHR15710">
    <property type="entry name" value="E3 UBIQUITIN-PROTEIN LIGASE PRAJA"/>
    <property type="match status" value="1"/>
</dbReference>
<evidence type="ECO:0000256" key="6">
    <source>
        <dbReference type="PROSITE-ProRule" id="PRU00175"/>
    </source>
</evidence>
<keyword evidence="5" id="KW-0862">Zinc</keyword>
<reference evidence="8" key="1">
    <citation type="submission" date="2021-01" db="UniProtKB">
        <authorList>
            <consortium name="EnsemblPlants"/>
        </authorList>
    </citation>
    <scope>IDENTIFICATION</scope>
</reference>
<keyword evidence="9" id="KW-1185">Reference proteome</keyword>
<evidence type="ECO:0000313" key="8">
    <source>
        <dbReference type="EnsemblPlants" id="Kaladp0581s0001.1.v1.1.CDS.1"/>
    </source>
</evidence>
<evidence type="ECO:0000256" key="5">
    <source>
        <dbReference type="ARBA" id="ARBA00022833"/>
    </source>
</evidence>
<dbReference type="SUPFAM" id="SSF57850">
    <property type="entry name" value="RING/U-box"/>
    <property type="match status" value="1"/>
</dbReference>
<dbReference type="EnsemblPlants" id="Kaladp0581s0001.1.v1.1">
    <property type="protein sequence ID" value="Kaladp0581s0001.1.v1.1.CDS.1"/>
    <property type="gene ID" value="Kaladp0581s0001.v1.1"/>
</dbReference>
<dbReference type="InterPro" id="IPR013083">
    <property type="entry name" value="Znf_RING/FYVE/PHD"/>
</dbReference>
<dbReference type="EC" id="2.3.2.27" evidence="2"/>
<dbReference type="Gramene" id="Kaladp0581s0001.1.v1.1">
    <property type="protein sequence ID" value="Kaladp0581s0001.1.v1.1.CDS.1"/>
    <property type="gene ID" value="Kaladp0581s0001.v1.1"/>
</dbReference>
<dbReference type="PROSITE" id="PS50089">
    <property type="entry name" value="ZF_RING_2"/>
    <property type="match status" value="1"/>
</dbReference>
<proteinExistence type="predicted"/>
<evidence type="ECO:0000259" key="7">
    <source>
        <dbReference type="PROSITE" id="PS50089"/>
    </source>
</evidence>
<name>A0A7N0VCS0_KALFE</name>
<evidence type="ECO:0000256" key="2">
    <source>
        <dbReference type="ARBA" id="ARBA00012483"/>
    </source>
</evidence>
<sequence>MSPSQVELKFKFSFAGPYETYDDPEFEFDGQDEPLDIPVQVKLSHARFESSVSFAVCFHELSCTVEQDSTRERISGFLSVAGVTAGDRRSMVERLLEFLEVEVLYAHSWRVPPKVVMSVSGVEGGGGVADVYRCGVCMEREEKGVVGVVGLAGLLCSHLFHEACIARWLRTSDSCPVCGSDIDASP</sequence>
<dbReference type="Proteomes" id="UP000594263">
    <property type="component" value="Unplaced"/>
</dbReference>
<dbReference type="Pfam" id="PF13639">
    <property type="entry name" value="zf-RING_2"/>
    <property type="match status" value="1"/>
</dbReference>
<keyword evidence="4 6" id="KW-0863">Zinc-finger</keyword>